<evidence type="ECO:0000313" key="1">
    <source>
        <dbReference type="EMBL" id="KHJ99755.1"/>
    </source>
</evidence>
<dbReference type="AlphaFoldDB" id="A0A0B1TWC8"/>
<dbReference type="Proteomes" id="UP000053660">
    <property type="component" value="Unassembled WGS sequence"/>
</dbReference>
<organism evidence="1 2">
    <name type="scientific">Oesophagostomum dentatum</name>
    <name type="common">Nodular worm</name>
    <dbReference type="NCBI Taxonomy" id="61180"/>
    <lineage>
        <taxon>Eukaryota</taxon>
        <taxon>Metazoa</taxon>
        <taxon>Ecdysozoa</taxon>
        <taxon>Nematoda</taxon>
        <taxon>Chromadorea</taxon>
        <taxon>Rhabditida</taxon>
        <taxon>Rhabditina</taxon>
        <taxon>Rhabditomorpha</taxon>
        <taxon>Strongyloidea</taxon>
        <taxon>Strongylidae</taxon>
        <taxon>Oesophagostomum</taxon>
    </lineage>
</organism>
<protein>
    <submittedName>
        <fullName evidence="1">Uncharacterized protein</fullName>
    </submittedName>
</protein>
<reference evidence="1 2" key="1">
    <citation type="submission" date="2014-03" db="EMBL/GenBank/DDBJ databases">
        <title>Draft genome of the hookworm Oesophagostomum dentatum.</title>
        <authorList>
            <person name="Mitreva M."/>
        </authorList>
    </citation>
    <scope>NUCLEOTIDE SEQUENCE [LARGE SCALE GENOMIC DNA]</scope>
    <source>
        <strain evidence="1 2">OD-Hann</strain>
    </source>
</reference>
<dbReference type="OrthoDB" id="5863279at2759"/>
<evidence type="ECO:0000313" key="2">
    <source>
        <dbReference type="Proteomes" id="UP000053660"/>
    </source>
</evidence>
<proteinExistence type="predicted"/>
<gene>
    <name evidence="1" type="ORF">OESDEN_00264</name>
</gene>
<dbReference type="EMBL" id="KN549206">
    <property type="protein sequence ID" value="KHJ99755.1"/>
    <property type="molecule type" value="Genomic_DNA"/>
</dbReference>
<keyword evidence="2" id="KW-1185">Reference proteome</keyword>
<name>A0A0B1TWC8_OESDE</name>
<accession>A0A0B1TWC8</accession>
<sequence>MGELKETFESNKVSVTLKSFHSSRKLQHLPVHTKERLTSMTKTAQLSEAGRNLIRSLRVTIAQSDLSSSEVSPDLLIGQDLLNVVLDHSASTLKLSSGLILTSTIFGYTIFGTGEAVLKSKETEATCSLLVVATPAVTSARDDYNRDTKHLYELVSLGLNTKGDSNEAEMIRFMEDYRKTINIKNGGVTAGFNG</sequence>